<dbReference type="GO" id="GO:0016301">
    <property type="term" value="F:kinase activity"/>
    <property type="evidence" value="ECO:0007669"/>
    <property type="project" value="UniProtKB-KW"/>
</dbReference>
<dbReference type="AlphaFoldDB" id="A0A7J6VRE7"/>
<dbReference type="Proteomes" id="UP000554482">
    <property type="component" value="Unassembled WGS sequence"/>
</dbReference>
<organism evidence="4 5">
    <name type="scientific">Thalictrum thalictroides</name>
    <name type="common">Rue-anemone</name>
    <name type="synonym">Anemone thalictroides</name>
    <dbReference type="NCBI Taxonomy" id="46969"/>
    <lineage>
        <taxon>Eukaryota</taxon>
        <taxon>Viridiplantae</taxon>
        <taxon>Streptophyta</taxon>
        <taxon>Embryophyta</taxon>
        <taxon>Tracheophyta</taxon>
        <taxon>Spermatophyta</taxon>
        <taxon>Magnoliopsida</taxon>
        <taxon>Ranunculales</taxon>
        <taxon>Ranunculaceae</taxon>
        <taxon>Thalictroideae</taxon>
        <taxon>Thalictrum</taxon>
    </lineage>
</organism>
<dbReference type="PROSITE" id="PS50927">
    <property type="entry name" value="BULB_LECTIN"/>
    <property type="match status" value="1"/>
</dbReference>
<feature type="domain" description="Bulb-type lectin" evidence="3">
    <location>
        <begin position="34"/>
        <end position="167"/>
    </location>
</feature>
<feature type="transmembrane region" description="Helical" evidence="2">
    <location>
        <begin position="6"/>
        <end position="26"/>
    </location>
</feature>
<keyword evidence="4" id="KW-0430">Lectin</keyword>
<dbReference type="Pfam" id="PF01453">
    <property type="entry name" value="B_lectin"/>
    <property type="match status" value="1"/>
</dbReference>
<keyword evidence="5" id="KW-1185">Reference proteome</keyword>
<evidence type="ECO:0000256" key="2">
    <source>
        <dbReference type="SAM" id="Phobius"/>
    </source>
</evidence>
<name>A0A7J6VRE7_THATH</name>
<dbReference type="Gene3D" id="2.90.10.10">
    <property type="entry name" value="Bulb-type lectin domain"/>
    <property type="match status" value="1"/>
</dbReference>
<keyword evidence="4" id="KW-0675">Receptor</keyword>
<dbReference type="InterPro" id="IPR001480">
    <property type="entry name" value="Bulb-type_lectin_dom"/>
</dbReference>
<keyword evidence="2" id="KW-0472">Membrane</keyword>
<keyword evidence="1" id="KW-0732">Signal</keyword>
<gene>
    <name evidence="4" type="ORF">FRX31_023254</name>
</gene>
<keyword evidence="4" id="KW-0808">Transferase</keyword>
<dbReference type="OrthoDB" id="619632at2759"/>
<evidence type="ECO:0000313" key="4">
    <source>
        <dbReference type="EMBL" id="KAF5187158.1"/>
    </source>
</evidence>
<sequence>MNSQCNLLHCFYAFFISFFVIFSFVLSEPSPIDNNYSSSTFNITKDSSLSTDNGRRYCLSPSGIFAFGFYPIRDQNGTIQYNVGIWNHKSLKQTLVWIANRDDSPFSGPSSLAFNKKGNLVRVSDNRTLSVVCSVQGEELATYGVIHDDGNFVLYNSKGNVVWESFNNPTDTILPGQILKSDSALVSSKSPSDHSSGRYKLSIDKYGICFIQIIDNNRTTGTIINSFQSQVNLTWNGDVLVINENGLVVDNFTKEGRLKDDDDLKNGTLMYRAKLDWDGKFRVYREEINANIEKSWEIEVFSYRDLLVFFRPFLVFFLVFALYATFFPEKDENTTTCSSWAMNSTNSNQQCELDVLSDSRSSESTAFKTVS</sequence>
<dbReference type="PANTHER" id="PTHR47976:SF27">
    <property type="entry name" value="RECEPTOR-LIKE SERINE_THREONINE-PROTEIN KINASE"/>
    <property type="match status" value="1"/>
</dbReference>
<protein>
    <submittedName>
        <fullName evidence="4">G-type lectin S-receptor-like serine/threonine-protein kinase LECRK1</fullName>
    </submittedName>
</protein>
<reference evidence="4 5" key="1">
    <citation type="submission" date="2020-06" db="EMBL/GenBank/DDBJ databases">
        <title>Transcriptomic and genomic resources for Thalictrum thalictroides and T. hernandezii: Facilitating candidate gene discovery in an emerging model plant lineage.</title>
        <authorList>
            <person name="Arias T."/>
            <person name="Riano-Pachon D.M."/>
            <person name="Di Stilio V.S."/>
        </authorList>
    </citation>
    <scope>NUCLEOTIDE SEQUENCE [LARGE SCALE GENOMIC DNA]</scope>
    <source>
        <strain evidence="5">cv. WT478/WT964</strain>
        <tissue evidence="4">Leaves</tissue>
    </source>
</reference>
<evidence type="ECO:0000256" key="1">
    <source>
        <dbReference type="ARBA" id="ARBA00022729"/>
    </source>
</evidence>
<keyword evidence="2" id="KW-1133">Transmembrane helix</keyword>
<comment type="caution">
    <text evidence="4">The sequence shown here is derived from an EMBL/GenBank/DDBJ whole genome shotgun (WGS) entry which is preliminary data.</text>
</comment>
<dbReference type="SUPFAM" id="SSF51110">
    <property type="entry name" value="alpha-D-mannose-specific plant lectins"/>
    <property type="match status" value="1"/>
</dbReference>
<dbReference type="GO" id="GO:0030246">
    <property type="term" value="F:carbohydrate binding"/>
    <property type="evidence" value="ECO:0007669"/>
    <property type="project" value="UniProtKB-KW"/>
</dbReference>
<dbReference type="InterPro" id="IPR051343">
    <property type="entry name" value="G-type_lectin_kinases/EP1-like"/>
</dbReference>
<dbReference type="EMBL" id="JABWDY010028371">
    <property type="protein sequence ID" value="KAF5187158.1"/>
    <property type="molecule type" value="Genomic_DNA"/>
</dbReference>
<evidence type="ECO:0000313" key="5">
    <source>
        <dbReference type="Proteomes" id="UP000554482"/>
    </source>
</evidence>
<accession>A0A7J6VRE7</accession>
<dbReference type="PANTHER" id="PTHR47976">
    <property type="entry name" value="G-TYPE LECTIN S-RECEPTOR-LIKE SERINE/THREONINE-PROTEIN KINASE SD2-5"/>
    <property type="match status" value="1"/>
</dbReference>
<keyword evidence="2" id="KW-0812">Transmembrane</keyword>
<feature type="transmembrane region" description="Helical" evidence="2">
    <location>
        <begin position="306"/>
        <end position="326"/>
    </location>
</feature>
<dbReference type="SMART" id="SM00108">
    <property type="entry name" value="B_lectin"/>
    <property type="match status" value="1"/>
</dbReference>
<keyword evidence="4" id="KW-0418">Kinase</keyword>
<proteinExistence type="predicted"/>
<dbReference type="InterPro" id="IPR036426">
    <property type="entry name" value="Bulb-type_lectin_dom_sf"/>
</dbReference>
<evidence type="ECO:0000259" key="3">
    <source>
        <dbReference type="PROSITE" id="PS50927"/>
    </source>
</evidence>